<proteinExistence type="predicted"/>
<dbReference type="AlphaFoldDB" id="A0A7H1N043"/>
<reference evidence="2 3" key="1">
    <citation type="submission" date="2020-05" db="EMBL/GenBank/DDBJ databases">
        <title>Complete closed genome sequence of Defluviicoccus vanus.</title>
        <authorList>
            <person name="Bessarab I."/>
            <person name="Arumugam K."/>
            <person name="Maszenan A.M."/>
            <person name="Seviour R.J."/>
            <person name="Williams R.B."/>
        </authorList>
    </citation>
    <scope>NUCLEOTIDE SEQUENCE [LARGE SCALE GENOMIC DNA]</scope>
    <source>
        <strain evidence="2 3">Ben 114</strain>
    </source>
</reference>
<dbReference type="KEGG" id="dvn:HQ394_06570"/>
<organism evidence="2 3">
    <name type="scientific">Defluviicoccus vanus</name>
    <dbReference type="NCBI Taxonomy" id="111831"/>
    <lineage>
        <taxon>Bacteria</taxon>
        <taxon>Pseudomonadati</taxon>
        <taxon>Pseudomonadota</taxon>
        <taxon>Alphaproteobacteria</taxon>
        <taxon>Rhodospirillales</taxon>
        <taxon>Rhodospirillaceae</taxon>
        <taxon>Defluviicoccus</taxon>
    </lineage>
</organism>
<dbReference type="RefSeq" id="WP_190262592.1">
    <property type="nucleotide sequence ID" value="NZ_CP053923.1"/>
</dbReference>
<accession>A0A7H1N043</accession>
<dbReference type="Proteomes" id="UP000516369">
    <property type="component" value="Chromosome"/>
</dbReference>
<dbReference type="Pfam" id="PF06568">
    <property type="entry name" value="YjiS-like"/>
    <property type="match status" value="1"/>
</dbReference>
<protein>
    <submittedName>
        <fullName evidence="2">DUF1127 domain-containing protein</fullName>
    </submittedName>
</protein>
<sequence length="88" mass="10262">MTAQVNCNDTFLLFDAAREHLPTWSQWMRVGMRKAWRDMCRVAKAAVACEDRRAGRHLLLTLDDRMLKDIGISRADAWAEAIKPMWRD</sequence>
<evidence type="ECO:0000313" key="2">
    <source>
        <dbReference type="EMBL" id="QNT69079.1"/>
    </source>
</evidence>
<gene>
    <name evidence="2" type="ORF">HQ394_06570</name>
</gene>
<dbReference type="InterPro" id="IPR009506">
    <property type="entry name" value="YjiS-like"/>
</dbReference>
<keyword evidence="3" id="KW-1185">Reference proteome</keyword>
<evidence type="ECO:0000259" key="1">
    <source>
        <dbReference type="Pfam" id="PF06568"/>
    </source>
</evidence>
<evidence type="ECO:0000313" key="3">
    <source>
        <dbReference type="Proteomes" id="UP000516369"/>
    </source>
</evidence>
<dbReference type="EMBL" id="CP053923">
    <property type="protein sequence ID" value="QNT69079.1"/>
    <property type="molecule type" value="Genomic_DNA"/>
</dbReference>
<name>A0A7H1N043_9PROT</name>
<feature type="domain" description="YjiS-like" evidence="1">
    <location>
        <begin position="51"/>
        <end position="77"/>
    </location>
</feature>